<dbReference type="GO" id="GO:0005085">
    <property type="term" value="F:guanyl-nucleotide exchange factor activity"/>
    <property type="evidence" value="ECO:0007669"/>
    <property type="project" value="UniProtKB-KW"/>
</dbReference>
<feature type="domain" description="VPS9" evidence="5">
    <location>
        <begin position="1215"/>
        <end position="1355"/>
    </location>
</feature>
<dbReference type="InterPro" id="IPR003409">
    <property type="entry name" value="MORN"/>
</dbReference>
<dbReference type="Pfam" id="PF02204">
    <property type="entry name" value="VPS9"/>
    <property type="match status" value="1"/>
</dbReference>
<dbReference type="Gene3D" id="2.20.110.10">
    <property type="entry name" value="Histone H3 K4-specific methyltransferase SET7/9 N-terminal domain"/>
    <property type="match status" value="3"/>
</dbReference>
<dbReference type="InterPro" id="IPR051984">
    <property type="entry name" value="Alsin"/>
</dbReference>
<dbReference type="Pfam" id="PF02493">
    <property type="entry name" value="MORN"/>
    <property type="match status" value="5"/>
</dbReference>
<dbReference type="SUPFAM" id="SSF109993">
    <property type="entry name" value="VPS9 domain"/>
    <property type="match status" value="1"/>
</dbReference>
<dbReference type="Pfam" id="PF00415">
    <property type="entry name" value="RCC1"/>
    <property type="match status" value="1"/>
</dbReference>
<organism evidence="6 7">
    <name type="scientific">Hypothenemus hampei</name>
    <name type="common">Coffee berry borer</name>
    <dbReference type="NCBI Taxonomy" id="57062"/>
    <lineage>
        <taxon>Eukaryota</taxon>
        <taxon>Metazoa</taxon>
        <taxon>Ecdysozoa</taxon>
        <taxon>Arthropoda</taxon>
        <taxon>Hexapoda</taxon>
        <taxon>Insecta</taxon>
        <taxon>Pterygota</taxon>
        <taxon>Neoptera</taxon>
        <taxon>Endopterygota</taxon>
        <taxon>Coleoptera</taxon>
        <taxon>Polyphaga</taxon>
        <taxon>Cucujiformia</taxon>
        <taxon>Curculionidae</taxon>
        <taxon>Scolytinae</taxon>
        <taxon>Hypothenemus</taxon>
    </lineage>
</organism>
<keyword evidence="1" id="KW-0344">Guanine-nucleotide releasing factor</keyword>
<dbReference type="Pfam" id="PF25383">
    <property type="entry name" value="PH_alsin"/>
    <property type="match status" value="1"/>
</dbReference>
<dbReference type="InterPro" id="IPR059093">
    <property type="entry name" value="HA_Alsin"/>
</dbReference>
<dbReference type="InterPro" id="IPR000408">
    <property type="entry name" value="Reg_chr_condens"/>
</dbReference>
<dbReference type="InterPro" id="IPR009091">
    <property type="entry name" value="RCC1/BLIP-II"/>
</dbReference>
<dbReference type="PROSITE" id="PS51205">
    <property type="entry name" value="VPS9"/>
    <property type="match status" value="1"/>
</dbReference>
<evidence type="ECO:0000256" key="3">
    <source>
        <dbReference type="PROSITE-ProRule" id="PRU00235"/>
    </source>
</evidence>
<proteinExistence type="predicted"/>
<dbReference type="InterPro" id="IPR057248">
    <property type="entry name" value="Alsin-like_PH"/>
</dbReference>
<dbReference type="SMART" id="SM00698">
    <property type="entry name" value="MORN"/>
    <property type="match status" value="7"/>
</dbReference>
<sequence length="1356" mass="153310">MTTTNSDSINFLWNYNEPIEIKTSLHGSITKLANINNHLFVLTSSKSLYEGRIQTIENGKFIEFTPINLTFEPSDITSHNKLLYILTSEGVVQCYNEQLDILDTITLIEDHKCSIGHESGPHQQKIKRFSINQFGSLYVSDSGHLWASGNQAQLGITDSKPKKVEFFSGRYIYDLAIGHHFAIVLISKQYEQEPSDSENVICQVCSTCDHKSPISETVVDLENCSNGKLNITDVAKEFLTKQISRMSSVGEEYLLECSENVSNVATFVYEGVKMVGDSITRHAISTSASGHATDMKEELSISQSTSERDLQDLELQENVVAIQEIGKQLLNREVWMWGNVPPNNNLPIIISSLTNLGIHRLSLELGHVCALTLDGRVFLWGSNLEHEISRENKSEQLVPKPFTCNLDERVVDAIAGSNFTMILTNKCNMTYFGKNSPVFQTIFNKFEFNADPDKVARNFSVSQEYCALSPNPKCEDCFIIKEQSYLEEMLYVVHNPIKILIKNSSDLKNASLYEALCKNYKEMLHFLAANVESLVKFRHGKILLEHIVVLRNFKEFIVIFKNYTDTIANVTSINGFSHLIKSNLTQNNEKSETMATWFHSPLKRLNTYTDFFRKFNIDNHTKWLEFLDYVDVSLKEAIKTRDFWEANVKLMDNLMKPHRRLICDSLKDTLTLQNTGRFSFSNRFLLFNDVFVHLNGSACVKYPLKLLWVEMSDEQLNLKFPEDLLVLAAPDGVTKNNWYHCLQLSIKMALNKDHLNQPPLTRSGAYTFLKGGSLKGACYDGRWFNGKMHGSGKLSWPDGRNYTGEFLNNALSGFGLINIPNVGSYKGEWRDNKQNGYGIFTDTNNDVYKGYFKDGVPHGHGLLRKGTFMANSASLYIGEWIGGKKSGYGVMDEISTGEKYLGHWSECKKNGCGLIVTSEGTYYEGNFSNDTLTGQGIMVLDDGTHYEGEFKSTGVIGGKGTITLTSGHVIEGNMSGNIDDEGGGVKINGGVLRKKKQNEIIFGRLCAAPPKKWRALFTHCNDILGLCDLGMEGDTGKIWQNVAVYLSKRNKDSDKSTFQHSLQNLDVIPPFSKETITAENYKEIKNYLNRAFESDFHPLGSLLNDLCEAYIASYSGKVHAILVNHAILEINDICQRVYDVIVHLFPALPSRDHDNSNNIIVVETDDEHGCETVNYQALLYPIVLPKVYNCLCTLLSLKNEAQERQYKKVLIEWNKLADRSLMTVLSVERKFFNLDRCLNISENSGSFVKAIEALQQLITVFLPKEKLKVIRTTVEKMTPVAKELLGDDYVWNMDDLFPLFLYVVVRARIPHLGAELEFMENFMDRNLENGELGIMFTTLKACYQQILQQDNALSPC</sequence>
<dbReference type="PANTHER" id="PTHR46089:SF2">
    <property type="entry name" value="ALSIN HOMOLOG"/>
    <property type="match status" value="1"/>
</dbReference>
<dbReference type="InterPro" id="IPR037191">
    <property type="entry name" value="VPS9_dom_sf"/>
</dbReference>
<evidence type="ECO:0000313" key="7">
    <source>
        <dbReference type="Proteomes" id="UP001566132"/>
    </source>
</evidence>
<dbReference type="Gene3D" id="2.130.10.30">
    <property type="entry name" value="Regulator of chromosome condensation 1/beta-lactamase-inhibitor protein II"/>
    <property type="match status" value="2"/>
</dbReference>
<accession>A0ABD1EB84</accession>
<reference evidence="6 7" key="1">
    <citation type="submission" date="2024-05" db="EMBL/GenBank/DDBJ databases">
        <title>Genetic variation in Jamaican populations of the coffee berry borer (Hypothenemus hampei).</title>
        <authorList>
            <person name="Errbii M."/>
            <person name="Myrie A."/>
        </authorList>
    </citation>
    <scope>NUCLEOTIDE SEQUENCE [LARGE SCALE GENOMIC DNA]</scope>
    <source>
        <strain evidence="6">JA-Hopewell-2020-01-JO</strain>
        <tissue evidence="6">Whole body</tissue>
    </source>
</reference>
<protein>
    <recommendedName>
        <fullName evidence="5">VPS9 domain-containing protein</fullName>
    </recommendedName>
</protein>
<name>A0ABD1EB84_HYPHA</name>
<dbReference type="SUPFAM" id="SSF50985">
    <property type="entry name" value="RCC1/BLIP-II"/>
    <property type="match status" value="2"/>
</dbReference>
<evidence type="ECO:0000256" key="1">
    <source>
        <dbReference type="ARBA" id="ARBA00022658"/>
    </source>
</evidence>
<dbReference type="PANTHER" id="PTHR46089">
    <property type="entry name" value="ALSIN HOMOLOG"/>
    <property type="match status" value="1"/>
</dbReference>
<evidence type="ECO:0000259" key="5">
    <source>
        <dbReference type="PROSITE" id="PS51205"/>
    </source>
</evidence>
<keyword evidence="2" id="KW-0677">Repeat</keyword>
<feature type="region of interest" description="Disordered" evidence="4">
    <location>
        <begin position="288"/>
        <end position="307"/>
    </location>
</feature>
<dbReference type="Proteomes" id="UP001566132">
    <property type="component" value="Unassembled WGS sequence"/>
</dbReference>
<dbReference type="InterPro" id="IPR003123">
    <property type="entry name" value="VPS9"/>
</dbReference>
<feature type="repeat" description="RCC1" evidence="3">
    <location>
        <begin position="375"/>
        <end position="426"/>
    </location>
</feature>
<comment type="caution">
    <text evidence="6">The sequence shown here is derived from an EMBL/GenBank/DDBJ whole genome shotgun (WGS) entry which is preliminary data.</text>
</comment>
<dbReference type="SUPFAM" id="SSF82185">
    <property type="entry name" value="Histone H3 K4-specific methyltransferase SET7/9 N-terminal domain"/>
    <property type="match status" value="2"/>
</dbReference>
<dbReference type="EMBL" id="JBDJPC010000009">
    <property type="protein sequence ID" value="KAL1491207.1"/>
    <property type="molecule type" value="Genomic_DNA"/>
</dbReference>
<evidence type="ECO:0000256" key="4">
    <source>
        <dbReference type="SAM" id="MobiDB-lite"/>
    </source>
</evidence>
<dbReference type="Gene3D" id="1.20.1050.80">
    <property type="entry name" value="VPS9 domain"/>
    <property type="match status" value="1"/>
</dbReference>
<evidence type="ECO:0000313" key="6">
    <source>
        <dbReference type="EMBL" id="KAL1491207.1"/>
    </source>
</evidence>
<gene>
    <name evidence="6" type="ORF">ABEB36_011840</name>
</gene>
<dbReference type="Pfam" id="PF25389">
    <property type="entry name" value="DH_ALS2"/>
    <property type="match status" value="1"/>
</dbReference>
<evidence type="ECO:0000256" key="2">
    <source>
        <dbReference type="ARBA" id="ARBA00022737"/>
    </source>
</evidence>
<keyword evidence="7" id="KW-1185">Reference proteome</keyword>
<dbReference type="PROSITE" id="PS50012">
    <property type="entry name" value="RCC1_3"/>
    <property type="match status" value="1"/>
</dbReference>
<dbReference type="Pfam" id="PF26202">
    <property type="entry name" value="HA_Alsin"/>
    <property type="match status" value="1"/>
</dbReference>